<evidence type="ECO:0000313" key="2">
    <source>
        <dbReference type="EMBL" id="MFD2034798.1"/>
    </source>
</evidence>
<evidence type="ECO:0000313" key="3">
    <source>
        <dbReference type="Proteomes" id="UP001597361"/>
    </source>
</evidence>
<reference evidence="3" key="1">
    <citation type="journal article" date="2019" name="Int. J. Syst. Evol. Microbiol.">
        <title>The Global Catalogue of Microorganisms (GCM) 10K type strain sequencing project: providing services to taxonomists for standard genome sequencing and annotation.</title>
        <authorList>
            <consortium name="The Broad Institute Genomics Platform"/>
            <consortium name="The Broad Institute Genome Sequencing Center for Infectious Disease"/>
            <person name="Wu L."/>
            <person name="Ma J."/>
        </authorList>
    </citation>
    <scope>NUCLEOTIDE SEQUENCE [LARGE SCALE GENOMIC DNA]</scope>
    <source>
        <strain evidence="3">CGMCC 1.15180</strain>
    </source>
</reference>
<dbReference type="EMBL" id="JBHUHR010000022">
    <property type="protein sequence ID" value="MFD2034798.1"/>
    <property type="molecule type" value="Genomic_DNA"/>
</dbReference>
<organism evidence="2 3">
    <name type="scientific">Belliella marina</name>
    <dbReference type="NCBI Taxonomy" id="1644146"/>
    <lineage>
        <taxon>Bacteria</taxon>
        <taxon>Pseudomonadati</taxon>
        <taxon>Bacteroidota</taxon>
        <taxon>Cytophagia</taxon>
        <taxon>Cytophagales</taxon>
        <taxon>Cyclobacteriaceae</taxon>
        <taxon>Belliella</taxon>
    </lineage>
</organism>
<dbReference type="PANTHER" id="PTHR47129:SF1">
    <property type="entry name" value="NMRA-LIKE DOMAIN-CONTAINING PROTEIN"/>
    <property type="match status" value="1"/>
</dbReference>
<dbReference type="CDD" id="cd05269">
    <property type="entry name" value="TMR_SDR_a"/>
    <property type="match status" value="1"/>
</dbReference>
<dbReference type="Gene3D" id="3.90.25.10">
    <property type="entry name" value="UDP-galactose 4-epimerase, domain 1"/>
    <property type="match status" value="1"/>
</dbReference>
<dbReference type="Pfam" id="PF05368">
    <property type="entry name" value="NmrA"/>
    <property type="match status" value="1"/>
</dbReference>
<dbReference type="SUPFAM" id="SSF51735">
    <property type="entry name" value="NAD(P)-binding Rossmann-fold domains"/>
    <property type="match status" value="1"/>
</dbReference>
<dbReference type="GO" id="GO:0003955">
    <property type="term" value="F:NAD(P)H dehydrogenase (quinone) activity"/>
    <property type="evidence" value="ECO:0007669"/>
    <property type="project" value="UniProtKB-EC"/>
</dbReference>
<evidence type="ECO:0000259" key="1">
    <source>
        <dbReference type="Pfam" id="PF05368"/>
    </source>
</evidence>
<sequence length="289" mass="31637">MLLITGATGQLGQLTIEYLLRKGVDPQKIIALVRDESKSNDLKAKGIGIREGNYDDPKSLESAFIGIEKLLLISSSDVANRAKQHKNAVNAATVAGVKHILYTSFFSNNPTETSPISFVGESHKYTVGLIKESQIPYTILENNLYLEMLPIFFGENVLDTGIYLPAGEAKGAFASRADMAEVNANILMENGHEGKIYNISNVENISIAEMAAILSRLTSKTVNYVNPSRSEYESTLGKAGVPAGYISIFAGFSQAISEGEFETDKSDLEKLLKRKPLNAEEYLRQVYSK</sequence>
<dbReference type="Gene3D" id="3.40.50.720">
    <property type="entry name" value="NAD(P)-binding Rossmann-like Domain"/>
    <property type="match status" value="1"/>
</dbReference>
<gene>
    <name evidence="2" type="ORF">ACFSKL_08360</name>
</gene>
<proteinExistence type="predicted"/>
<comment type="caution">
    <text evidence="2">The sequence shown here is derived from an EMBL/GenBank/DDBJ whole genome shotgun (WGS) entry which is preliminary data.</text>
</comment>
<protein>
    <submittedName>
        <fullName evidence="2">SDR family oxidoreductase</fullName>
        <ecNumber evidence="2">1.6.5.2</ecNumber>
    </submittedName>
</protein>
<dbReference type="InterPro" id="IPR052718">
    <property type="entry name" value="NmrA-type_oxidoreductase"/>
</dbReference>
<dbReference type="InterPro" id="IPR036291">
    <property type="entry name" value="NAD(P)-bd_dom_sf"/>
</dbReference>
<accession>A0ABW4VNF9</accession>
<dbReference type="RefSeq" id="WP_376885277.1">
    <property type="nucleotide sequence ID" value="NZ_JBHUHR010000022.1"/>
</dbReference>
<keyword evidence="3" id="KW-1185">Reference proteome</keyword>
<dbReference type="Proteomes" id="UP001597361">
    <property type="component" value="Unassembled WGS sequence"/>
</dbReference>
<dbReference type="PANTHER" id="PTHR47129">
    <property type="entry name" value="QUINONE OXIDOREDUCTASE 2"/>
    <property type="match status" value="1"/>
</dbReference>
<keyword evidence="2" id="KW-0560">Oxidoreductase</keyword>
<dbReference type="EC" id="1.6.5.2" evidence="2"/>
<dbReference type="InterPro" id="IPR008030">
    <property type="entry name" value="NmrA-like"/>
</dbReference>
<name>A0ABW4VNF9_9BACT</name>
<feature type="domain" description="NmrA-like" evidence="1">
    <location>
        <begin position="2"/>
        <end position="283"/>
    </location>
</feature>